<proteinExistence type="predicted"/>
<dbReference type="AlphaFoldDB" id="A0A077ZMP7"/>
<feature type="compositionally biased region" description="Polar residues" evidence="1">
    <location>
        <begin position="261"/>
        <end position="276"/>
    </location>
</feature>
<organism evidence="2 3">
    <name type="scientific">Stylonychia lemnae</name>
    <name type="common">Ciliate</name>
    <dbReference type="NCBI Taxonomy" id="5949"/>
    <lineage>
        <taxon>Eukaryota</taxon>
        <taxon>Sar</taxon>
        <taxon>Alveolata</taxon>
        <taxon>Ciliophora</taxon>
        <taxon>Intramacronucleata</taxon>
        <taxon>Spirotrichea</taxon>
        <taxon>Stichotrichia</taxon>
        <taxon>Sporadotrichida</taxon>
        <taxon>Oxytrichidae</taxon>
        <taxon>Stylonychinae</taxon>
        <taxon>Stylonychia</taxon>
    </lineage>
</organism>
<dbReference type="Proteomes" id="UP000039865">
    <property type="component" value="Unassembled WGS sequence"/>
</dbReference>
<evidence type="ECO:0000313" key="3">
    <source>
        <dbReference type="Proteomes" id="UP000039865"/>
    </source>
</evidence>
<keyword evidence="3" id="KW-1185">Reference proteome</keyword>
<accession>A0A077ZMP7</accession>
<gene>
    <name evidence="2" type="primary">Contig14577.g15529</name>
    <name evidence="2" type="ORF">STYLEM_183</name>
</gene>
<dbReference type="InParanoid" id="A0A077ZMP7"/>
<dbReference type="EMBL" id="CCKQ01000180">
    <property type="protein sequence ID" value="CDW71242.1"/>
    <property type="molecule type" value="Genomic_DNA"/>
</dbReference>
<name>A0A077ZMP7_STYLE</name>
<protein>
    <submittedName>
        <fullName evidence="2">Uncharacterized protein</fullName>
    </submittedName>
</protein>
<evidence type="ECO:0000313" key="2">
    <source>
        <dbReference type="EMBL" id="CDW71242.1"/>
    </source>
</evidence>
<sequence>MNSEQKLLKQLEREYRKEEILTKLTMSKSAKFLKDWQNLQYNKPPITWLSSKPITIHDASLKTRDLPDHRSKDQKQKIAIEAFVVNEPIKNGHEVIYSQTLDCDYILQPKGMVGRGSMCVAELYGKNMRIKVVQTLIDKKKKEDQIEKWKIQMKREESFSPVTITSSSYQSPLMRQSMNVQNSYKLMNSQTIQQDVRVRPFTSKHKSFTPNRFKMLKEDEKDLYNVFKDAQNFLGQDLIKNSHFDFSKYEINEIKQKKLSKTNSKNNYESPRISLQKSRENSSRNSFSKRRKSFNAKIPDKKKFQIKQPMNSYMIDLPSDSEEESKQDDSKVIQEQKLFNLDVLLDDKQPLRTQQIKSKQLAKVSFNFNPEPKKRNSTTHLQNFLQLSKGKFKSLEGQIISDFIEQQKEDSSETSFEDYQQYEVQRNQYEIDDEQKRLKQRNKIKKLLNIETDSNSRFQSSNTLKIKQKLQDIENHSNSSDYQQAGIIKYKTENSKFMPKLNDQQSQPESGAFSRKSSTNHEELVYYKKAGGLCVVNSVVPKKTREGVSIMKQKQMADVANNYMRIQAQLHSRKRTNLSVEAQLALQKSRGRLDSVYHRGKQSIIYSKQQQQHNQQQIYSQQTTQQYL</sequence>
<evidence type="ECO:0000256" key="1">
    <source>
        <dbReference type="SAM" id="MobiDB-lite"/>
    </source>
</evidence>
<reference evidence="2 3" key="1">
    <citation type="submission" date="2014-06" db="EMBL/GenBank/DDBJ databases">
        <authorList>
            <person name="Swart Estienne"/>
        </authorList>
    </citation>
    <scope>NUCLEOTIDE SEQUENCE [LARGE SCALE GENOMIC DNA]</scope>
    <source>
        <strain evidence="2 3">130c</strain>
    </source>
</reference>
<feature type="region of interest" description="Disordered" evidence="1">
    <location>
        <begin position="260"/>
        <end position="329"/>
    </location>
</feature>